<dbReference type="GO" id="GO:0016020">
    <property type="term" value="C:membrane"/>
    <property type="evidence" value="ECO:0007669"/>
    <property type="project" value="InterPro"/>
</dbReference>
<keyword evidence="1" id="KW-0808">Transferase</keyword>
<feature type="region of interest" description="Disordered" evidence="4">
    <location>
        <begin position="386"/>
        <end position="416"/>
    </location>
</feature>
<feature type="transmembrane region" description="Helical" evidence="5">
    <location>
        <begin position="122"/>
        <end position="140"/>
    </location>
</feature>
<feature type="transmembrane region" description="Helical" evidence="5">
    <location>
        <begin position="96"/>
        <end position="115"/>
    </location>
</feature>
<dbReference type="GO" id="GO:0046983">
    <property type="term" value="F:protein dimerization activity"/>
    <property type="evidence" value="ECO:0007669"/>
    <property type="project" value="InterPro"/>
</dbReference>
<keyword evidence="5" id="KW-0472">Membrane</keyword>
<feature type="transmembrane region" description="Helical" evidence="5">
    <location>
        <begin position="146"/>
        <end position="171"/>
    </location>
</feature>
<dbReference type="SUPFAM" id="SSF55874">
    <property type="entry name" value="ATPase domain of HSP90 chaperone/DNA topoisomerase II/histidine kinase"/>
    <property type="match status" value="1"/>
</dbReference>
<keyword evidence="3" id="KW-0902">Two-component regulatory system</keyword>
<keyword evidence="5" id="KW-0812">Transmembrane</keyword>
<dbReference type="Gene3D" id="1.20.5.1930">
    <property type="match status" value="1"/>
</dbReference>
<proteinExistence type="predicted"/>
<sequence length="416" mass="42689">MLVAYAWLTLVGFVVQLVPNAGPGALPRTLAWTVLGLGLVQCLLCTGVLHRAIDSYLGTRTVTDARLALPAVLMASMTALTVVLVAIRAVEVGLEVGLGLHGALAPFAVTFGVAVPRRTAALALSGYLAATTAALAAAGLPGADLLAALVVVGLGGLLSVFTGRSSAWYIAVIRELEEARGVQARLAVAEERLRFSRDLHDVMGRNLSAIALKSELAAQLVRRGSETEASVGQMTEVQRIAREAQSEVRAVVRGYRDVDLPTELAGARGILRAAGVDCRTDNGGSQLPAPVQAALGWVVREGATNVLRHADATWCTVWVGTDPAGRSALLVMENDGTRGQAPGGSAGSGLAGLRERLDGVGGTLRVARDGESGTFRLTAEVPLAAGNDATADEAVTDPAGTAGTHGSGTDGKDSAE</sequence>
<dbReference type="PANTHER" id="PTHR24421:SF63">
    <property type="entry name" value="SENSOR HISTIDINE KINASE DESK"/>
    <property type="match status" value="1"/>
</dbReference>
<reference evidence="8" key="1">
    <citation type="submission" date="2020-02" db="EMBL/GenBank/DDBJ databases">
        <title>Streptomyces sp. ASO4wet.</title>
        <authorList>
            <person name="Risdian C."/>
            <person name="Landwehr W."/>
            <person name="Schupp P."/>
            <person name="Wink J."/>
        </authorList>
    </citation>
    <scope>NUCLEOTIDE SEQUENCE [LARGE SCALE GENOMIC DNA]</scope>
    <source>
        <strain evidence="8">ASO4wet</strain>
    </source>
</reference>
<keyword evidence="2 7" id="KW-0418">Kinase</keyword>
<feature type="transmembrane region" description="Helical" evidence="5">
    <location>
        <begin position="30"/>
        <end position="53"/>
    </location>
</feature>
<evidence type="ECO:0000256" key="3">
    <source>
        <dbReference type="ARBA" id="ARBA00023012"/>
    </source>
</evidence>
<dbReference type="Gene3D" id="3.30.565.10">
    <property type="entry name" value="Histidine kinase-like ATPase, C-terminal domain"/>
    <property type="match status" value="1"/>
</dbReference>
<dbReference type="PANTHER" id="PTHR24421">
    <property type="entry name" value="NITRATE/NITRITE SENSOR PROTEIN NARX-RELATED"/>
    <property type="match status" value="1"/>
</dbReference>
<evidence type="ECO:0000313" key="7">
    <source>
        <dbReference type="EMBL" id="QPP10780.1"/>
    </source>
</evidence>
<dbReference type="Pfam" id="PF07730">
    <property type="entry name" value="HisKA_3"/>
    <property type="match status" value="1"/>
</dbReference>
<keyword evidence="8" id="KW-1185">Reference proteome</keyword>
<evidence type="ECO:0000313" key="8">
    <source>
        <dbReference type="Proteomes" id="UP000595046"/>
    </source>
</evidence>
<evidence type="ECO:0000256" key="2">
    <source>
        <dbReference type="ARBA" id="ARBA00022777"/>
    </source>
</evidence>
<accession>A0A7T1WX48</accession>
<evidence type="ECO:0000256" key="5">
    <source>
        <dbReference type="SAM" id="Phobius"/>
    </source>
</evidence>
<dbReference type="AlphaFoldDB" id="A0A7T1WX48"/>
<keyword evidence="5" id="KW-1133">Transmembrane helix</keyword>
<evidence type="ECO:0000259" key="6">
    <source>
        <dbReference type="Pfam" id="PF07730"/>
    </source>
</evidence>
<evidence type="ECO:0000256" key="1">
    <source>
        <dbReference type="ARBA" id="ARBA00022679"/>
    </source>
</evidence>
<gene>
    <name evidence="7" type="ORF">G4Z16_17690</name>
</gene>
<dbReference type="InterPro" id="IPR036890">
    <property type="entry name" value="HATPase_C_sf"/>
</dbReference>
<feature type="transmembrane region" description="Helical" evidence="5">
    <location>
        <begin position="65"/>
        <end position="90"/>
    </location>
</feature>
<organism evidence="7 8">
    <name type="scientific">Streptomyces bathyalis</name>
    <dbReference type="NCBI Taxonomy" id="2710756"/>
    <lineage>
        <taxon>Bacteria</taxon>
        <taxon>Bacillati</taxon>
        <taxon>Actinomycetota</taxon>
        <taxon>Actinomycetes</taxon>
        <taxon>Kitasatosporales</taxon>
        <taxon>Streptomycetaceae</taxon>
        <taxon>Streptomyces</taxon>
    </lineage>
</organism>
<dbReference type="GO" id="GO:0000155">
    <property type="term" value="F:phosphorelay sensor kinase activity"/>
    <property type="evidence" value="ECO:0007669"/>
    <property type="project" value="InterPro"/>
</dbReference>
<dbReference type="KEGG" id="sbat:G4Z16_17690"/>
<evidence type="ECO:0000256" key="4">
    <source>
        <dbReference type="SAM" id="MobiDB-lite"/>
    </source>
</evidence>
<feature type="domain" description="Signal transduction histidine kinase subgroup 3 dimerisation and phosphoacceptor" evidence="6">
    <location>
        <begin position="191"/>
        <end position="259"/>
    </location>
</feature>
<dbReference type="EMBL" id="CP048882">
    <property type="protein sequence ID" value="QPP10780.1"/>
    <property type="molecule type" value="Genomic_DNA"/>
</dbReference>
<dbReference type="InterPro" id="IPR011712">
    <property type="entry name" value="Sig_transdc_His_kin_sub3_dim/P"/>
</dbReference>
<name>A0A7T1WX48_9ACTN</name>
<protein>
    <submittedName>
        <fullName evidence="7">Sensor histidine kinase</fullName>
    </submittedName>
</protein>
<dbReference type="Proteomes" id="UP000595046">
    <property type="component" value="Chromosome"/>
</dbReference>
<dbReference type="InterPro" id="IPR050482">
    <property type="entry name" value="Sensor_HK_TwoCompSys"/>
</dbReference>